<keyword evidence="4 9" id="KW-0808">Transferase</keyword>
<dbReference type="GO" id="GO:0047761">
    <property type="term" value="F:butyrate kinase activity"/>
    <property type="evidence" value="ECO:0007669"/>
    <property type="project" value="UniProtKB-UniRule"/>
</dbReference>
<evidence type="ECO:0000313" key="11">
    <source>
        <dbReference type="EMBL" id="SEV84163.1"/>
    </source>
</evidence>
<dbReference type="InterPro" id="IPR023865">
    <property type="entry name" value="Aliphatic_acid_kinase_CS"/>
</dbReference>
<dbReference type="InterPro" id="IPR000890">
    <property type="entry name" value="Aliphatic_acid_kin_short-chain"/>
</dbReference>
<evidence type="ECO:0000256" key="2">
    <source>
        <dbReference type="ARBA" id="ARBA00008748"/>
    </source>
</evidence>
<evidence type="ECO:0000256" key="7">
    <source>
        <dbReference type="ARBA" id="ARBA00022840"/>
    </source>
</evidence>
<evidence type="ECO:0000256" key="3">
    <source>
        <dbReference type="ARBA" id="ARBA00022490"/>
    </source>
</evidence>
<dbReference type="PIRSF" id="PIRSF036458">
    <property type="entry name" value="Butyrate_kin"/>
    <property type="match status" value="1"/>
</dbReference>
<comment type="subcellular location">
    <subcellularLocation>
        <location evidence="1 9">Cytoplasm</location>
    </subcellularLocation>
</comment>
<evidence type="ECO:0000256" key="4">
    <source>
        <dbReference type="ARBA" id="ARBA00022679"/>
    </source>
</evidence>
<dbReference type="Proteomes" id="UP000243605">
    <property type="component" value="Unassembled WGS sequence"/>
</dbReference>
<dbReference type="NCBIfam" id="TIGR02707">
    <property type="entry name" value="butyr_kinase"/>
    <property type="match status" value="1"/>
</dbReference>
<dbReference type="InterPro" id="IPR043129">
    <property type="entry name" value="ATPase_NBD"/>
</dbReference>
<sequence>MGIHILVLNLGSTSTKVAIFENKTCLFESTLRHPTEVTSLELIDQTEQRYDAIMAFFKDNNFDIQNIDIVSARGGLLKPVAGGTYEINDKMMEDLTSEKFGKHASNLSGIIAHRIKETIGVSAVITDPVVVDELLEEVRMTGIKGIERKSIFHALNQKAVARKFAETINKNYEDLNVIVAHMGGGITVGAHRKGKVIDVNDGLAGEGPLSPTRSGSIPNDLMIKHVLSNNLSYDDAYKLLTREGGFVSLANTQDALELENKALSGDKYAEQIYSVLAIQLAKEVASRAAVLKGEVDQIIFTGGLAYSKYLMELVKPYISFIADITVYPGEEEMQALAEGAYRVYMKEEEAKIYE</sequence>
<dbReference type="PRINTS" id="PR00471">
    <property type="entry name" value="ACETATEKNASE"/>
</dbReference>
<evidence type="ECO:0000256" key="6">
    <source>
        <dbReference type="ARBA" id="ARBA00022777"/>
    </source>
</evidence>
<dbReference type="SUPFAM" id="SSF53067">
    <property type="entry name" value="Actin-like ATPase domain"/>
    <property type="match status" value="2"/>
</dbReference>
<dbReference type="GO" id="GO:0008776">
    <property type="term" value="F:acetate kinase activity"/>
    <property type="evidence" value="ECO:0007669"/>
    <property type="project" value="TreeGrafter"/>
</dbReference>
<keyword evidence="6 9" id="KW-0418">Kinase</keyword>
<comment type="catalytic activity">
    <reaction evidence="8 9">
        <text>butanoate + ATP = butanoyl phosphate + ADP</text>
        <dbReference type="Rhea" id="RHEA:13585"/>
        <dbReference type="ChEBI" id="CHEBI:17968"/>
        <dbReference type="ChEBI" id="CHEBI:30616"/>
        <dbReference type="ChEBI" id="CHEBI:58079"/>
        <dbReference type="ChEBI" id="CHEBI:456216"/>
        <dbReference type="EC" id="2.7.2.7"/>
    </reaction>
</comment>
<dbReference type="GO" id="GO:0006083">
    <property type="term" value="P:acetate metabolic process"/>
    <property type="evidence" value="ECO:0007669"/>
    <property type="project" value="TreeGrafter"/>
</dbReference>
<dbReference type="GO" id="GO:0005737">
    <property type="term" value="C:cytoplasm"/>
    <property type="evidence" value="ECO:0007669"/>
    <property type="project" value="UniProtKB-SubCell"/>
</dbReference>
<dbReference type="Gene3D" id="3.30.420.40">
    <property type="match status" value="2"/>
</dbReference>
<evidence type="ECO:0000256" key="5">
    <source>
        <dbReference type="ARBA" id="ARBA00022741"/>
    </source>
</evidence>
<name>A0A662Z0Z3_9STAP</name>
<dbReference type="OrthoDB" id="9771859at2"/>
<evidence type="ECO:0000256" key="1">
    <source>
        <dbReference type="ARBA" id="ARBA00004496"/>
    </source>
</evidence>
<evidence type="ECO:0000256" key="8">
    <source>
        <dbReference type="ARBA" id="ARBA00048596"/>
    </source>
</evidence>
<dbReference type="RefSeq" id="WP_091473402.1">
    <property type="nucleotide sequence ID" value="NZ_FOIT01000001.1"/>
</dbReference>
<reference evidence="11 12" key="1">
    <citation type="submission" date="2016-10" db="EMBL/GenBank/DDBJ databases">
        <authorList>
            <person name="Varghese N."/>
            <person name="Submissions S."/>
        </authorList>
    </citation>
    <scope>NUCLEOTIDE SEQUENCE [LARGE SCALE GENOMIC DNA]</scope>
    <source>
        <strain evidence="11 12">IBRC-M10081</strain>
    </source>
</reference>
<keyword evidence="7 9" id="KW-0067">ATP-binding</keyword>
<dbReference type="AlphaFoldDB" id="A0A662Z0Z3"/>
<accession>A0A662Z0Z3</accession>
<comment type="similarity">
    <text evidence="2 9 10">Belongs to the acetokinase family.</text>
</comment>
<evidence type="ECO:0000256" key="9">
    <source>
        <dbReference type="HAMAP-Rule" id="MF_00542"/>
    </source>
</evidence>
<keyword evidence="12" id="KW-1185">Reference proteome</keyword>
<dbReference type="EMBL" id="FOIT01000001">
    <property type="protein sequence ID" value="SEV84163.1"/>
    <property type="molecule type" value="Genomic_DNA"/>
</dbReference>
<dbReference type="InterPro" id="IPR011245">
    <property type="entry name" value="Butyrate_kin"/>
</dbReference>
<keyword evidence="3 9" id="KW-0963">Cytoplasm</keyword>
<keyword evidence="5 9" id="KW-0547">Nucleotide-binding</keyword>
<dbReference type="PROSITE" id="PS01076">
    <property type="entry name" value="ACETATE_KINASE_2"/>
    <property type="match status" value="1"/>
</dbReference>
<organism evidence="11 12">
    <name type="scientific">Aliicoccus persicus</name>
    <dbReference type="NCBI Taxonomy" id="930138"/>
    <lineage>
        <taxon>Bacteria</taxon>
        <taxon>Bacillati</taxon>
        <taxon>Bacillota</taxon>
        <taxon>Bacilli</taxon>
        <taxon>Bacillales</taxon>
        <taxon>Staphylococcaceae</taxon>
        <taxon>Aliicoccus</taxon>
    </lineage>
</organism>
<dbReference type="HAMAP" id="MF_00542">
    <property type="entry name" value="Butyrate_kinase"/>
    <property type="match status" value="1"/>
</dbReference>
<evidence type="ECO:0000313" key="12">
    <source>
        <dbReference type="Proteomes" id="UP000243605"/>
    </source>
</evidence>
<dbReference type="NCBIfam" id="NF002834">
    <property type="entry name" value="PRK03011.1-5"/>
    <property type="match status" value="1"/>
</dbReference>
<gene>
    <name evidence="9" type="primary">buk</name>
    <name evidence="11" type="ORF">SAMN05192557_0402</name>
</gene>
<dbReference type="GO" id="GO:0005524">
    <property type="term" value="F:ATP binding"/>
    <property type="evidence" value="ECO:0007669"/>
    <property type="project" value="UniProtKB-KW"/>
</dbReference>
<dbReference type="CDD" id="cd24011">
    <property type="entry name" value="ASKHA_NBD_BK"/>
    <property type="match status" value="1"/>
</dbReference>
<dbReference type="Pfam" id="PF00871">
    <property type="entry name" value="Acetate_kinase"/>
    <property type="match status" value="1"/>
</dbReference>
<protein>
    <recommendedName>
        <fullName evidence="9">Probable butyrate kinase</fullName>
        <shortName evidence="9">BK</shortName>
        <ecNumber evidence="9">2.7.2.7</ecNumber>
    </recommendedName>
    <alternativeName>
        <fullName evidence="9">Branched-chain carboxylic acid kinase</fullName>
    </alternativeName>
</protein>
<dbReference type="PANTHER" id="PTHR21060">
    <property type="entry name" value="ACETATE KINASE"/>
    <property type="match status" value="1"/>
</dbReference>
<evidence type="ECO:0000256" key="10">
    <source>
        <dbReference type="RuleBase" id="RU003835"/>
    </source>
</evidence>
<dbReference type="EC" id="2.7.2.7" evidence="9"/>
<dbReference type="PANTHER" id="PTHR21060:SF3">
    <property type="entry name" value="BUTYRATE KINASE 2-RELATED"/>
    <property type="match status" value="1"/>
</dbReference>
<proteinExistence type="inferred from homology"/>
<dbReference type="PROSITE" id="PS01075">
    <property type="entry name" value="ACETATE_KINASE_1"/>
    <property type="match status" value="1"/>
</dbReference>